<dbReference type="Pfam" id="PF00106">
    <property type="entry name" value="adh_short"/>
    <property type="match status" value="2"/>
</dbReference>
<dbReference type="Gene3D" id="3.40.50.720">
    <property type="entry name" value="NAD(P)-binding Rossmann-like Domain"/>
    <property type="match status" value="1"/>
</dbReference>
<dbReference type="PANTHER" id="PTHR43669:SF14">
    <property type="entry name" value="OXIDOREDUCTASE"/>
    <property type="match status" value="1"/>
</dbReference>
<dbReference type="RefSeq" id="WP_197011646.1">
    <property type="nucleotide sequence ID" value="NZ_BAABES010000026.1"/>
</dbReference>
<keyword evidence="5" id="KW-1185">Reference proteome</keyword>
<dbReference type="Proteomes" id="UP000614047">
    <property type="component" value="Unassembled WGS sequence"/>
</dbReference>
<comment type="caution">
    <text evidence="4">The sequence shown here is derived from an EMBL/GenBank/DDBJ whole genome shotgun (WGS) entry which is preliminary data.</text>
</comment>
<accession>A0A931DGS2</accession>
<dbReference type="PANTHER" id="PTHR43669">
    <property type="entry name" value="5-KETO-D-GLUCONATE 5-REDUCTASE"/>
    <property type="match status" value="1"/>
</dbReference>
<evidence type="ECO:0000256" key="2">
    <source>
        <dbReference type="ARBA" id="ARBA00023002"/>
    </source>
</evidence>
<dbReference type="SUPFAM" id="SSF51735">
    <property type="entry name" value="NAD(P)-binding Rossmann-fold domains"/>
    <property type="match status" value="1"/>
</dbReference>
<evidence type="ECO:0000313" key="4">
    <source>
        <dbReference type="EMBL" id="MBG6088987.1"/>
    </source>
</evidence>
<proteinExistence type="inferred from homology"/>
<comment type="similarity">
    <text evidence="1">Belongs to the short-chain dehydrogenases/reductases (SDR) family.</text>
</comment>
<sequence>MDGTGGPRPVAFVTGAAGGVGAAVARALAAAGAAVAVVDRDAAGAAAVAAGLGPGRALACPADVFDGDAVEDAVERAERELGPIGVLVNVAGIRRPVTPRTTAADHAVPDRALPDGGLGDHGLLDHGLLDHGGGTFAVRATGVFLVSRAVARRMVSRRSGSIVTVDTGPPDPGGRPGPPLSARAVCGAAAVQFTRCLGDELAAYGIRCAVVPPGATEAAAVRALRAETLDGTWRARTGTGPIRTGTVPVPVLTPVPTPVPTPVSRAGAAARGPGPASHRP</sequence>
<evidence type="ECO:0000256" key="3">
    <source>
        <dbReference type="SAM" id="MobiDB-lite"/>
    </source>
</evidence>
<feature type="region of interest" description="Disordered" evidence="3">
    <location>
        <begin position="235"/>
        <end position="280"/>
    </location>
</feature>
<dbReference type="EMBL" id="JADOUA010000001">
    <property type="protein sequence ID" value="MBG6088987.1"/>
    <property type="molecule type" value="Genomic_DNA"/>
</dbReference>
<keyword evidence="2 4" id="KW-0560">Oxidoreductase</keyword>
<name>A0A931DGS2_9ACTN</name>
<dbReference type="PRINTS" id="PR00081">
    <property type="entry name" value="GDHRDH"/>
</dbReference>
<dbReference type="GO" id="GO:0008667">
    <property type="term" value="F:2,3-dihydro-2,3-dihydroxybenzoate dehydrogenase activity"/>
    <property type="evidence" value="ECO:0007669"/>
    <property type="project" value="UniProtKB-EC"/>
</dbReference>
<dbReference type="InterPro" id="IPR002347">
    <property type="entry name" value="SDR_fam"/>
</dbReference>
<organism evidence="4 5">
    <name type="scientific">Actinomadura viridis</name>
    <dbReference type="NCBI Taxonomy" id="58110"/>
    <lineage>
        <taxon>Bacteria</taxon>
        <taxon>Bacillati</taxon>
        <taxon>Actinomycetota</taxon>
        <taxon>Actinomycetes</taxon>
        <taxon>Streptosporangiales</taxon>
        <taxon>Thermomonosporaceae</taxon>
        <taxon>Actinomadura</taxon>
    </lineage>
</organism>
<evidence type="ECO:0000256" key="1">
    <source>
        <dbReference type="ARBA" id="ARBA00006484"/>
    </source>
</evidence>
<dbReference type="InterPro" id="IPR036291">
    <property type="entry name" value="NAD(P)-bd_dom_sf"/>
</dbReference>
<protein>
    <submittedName>
        <fullName evidence="4">2,3-dihydro-2,3-dihydroxybenzoate dehydrogenase</fullName>
        <ecNumber evidence="4">1.3.1.28</ecNumber>
    </submittedName>
</protein>
<dbReference type="EC" id="1.3.1.28" evidence="4"/>
<evidence type="ECO:0000313" key="5">
    <source>
        <dbReference type="Proteomes" id="UP000614047"/>
    </source>
</evidence>
<feature type="compositionally biased region" description="Pro residues" evidence="3">
    <location>
        <begin position="251"/>
        <end position="261"/>
    </location>
</feature>
<reference evidence="4" key="1">
    <citation type="submission" date="2020-11" db="EMBL/GenBank/DDBJ databases">
        <title>Sequencing the genomes of 1000 actinobacteria strains.</title>
        <authorList>
            <person name="Klenk H.-P."/>
        </authorList>
    </citation>
    <scope>NUCLEOTIDE SEQUENCE</scope>
    <source>
        <strain evidence="4">DSM 43175</strain>
    </source>
</reference>
<dbReference type="AlphaFoldDB" id="A0A931DGS2"/>
<gene>
    <name evidence="4" type="ORF">IW256_003100</name>
</gene>
<feature type="compositionally biased region" description="Low complexity" evidence="3">
    <location>
        <begin position="262"/>
        <end position="280"/>
    </location>
</feature>